<organism evidence="2 3">
    <name type="scientific">Acrobeloides nanus</name>
    <dbReference type="NCBI Taxonomy" id="290746"/>
    <lineage>
        <taxon>Eukaryota</taxon>
        <taxon>Metazoa</taxon>
        <taxon>Ecdysozoa</taxon>
        <taxon>Nematoda</taxon>
        <taxon>Chromadorea</taxon>
        <taxon>Rhabditida</taxon>
        <taxon>Tylenchina</taxon>
        <taxon>Cephalobomorpha</taxon>
        <taxon>Cephaloboidea</taxon>
        <taxon>Cephalobidae</taxon>
        <taxon>Acrobeloides</taxon>
    </lineage>
</organism>
<evidence type="ECO:0000313" key="3">
    <source>
        <dbReference type="WBParaSite" id="ACRNAN_scaffold5489.g28568.t1"/>
    </source>
</evidence>
<dbReference type="Proteomes" id="UP000887540">
    <property type="component" value="Unplaced"/>
</dbReference>
<feature type="compositionally biased region" description="Polar residues" evidence="1">
    <location>
        <begin position="144"/>
        <end position="156"/>
    </location>
</feature>
<feature type="region of interest" description="Disordered" evidence="1">
    <location>
        <begin position="144"/>
        <end position="164"/>
    </location>
</feature>
<reference evidence="3" key="1">
    <citation type="submission" date="2022-11" db="UniProtKB">
        <authorList>
            <consortium name="WormBaseParasite"/>
        </authorList>
    </citation>
    <scope>IDENTIFICATION</scope>
</reference>
<dbReference type="AlphaFoldDB" id="A0A914E333"/>
<proteinExistence type="predicted"/>
<name>A0A914E333_9BILA</name>
<keyword evidence="2" id="KW-1185">Reference proteome</keyword>
<evidence type="ECO:0000256" key="1">
    <source>
        <dbReference type="SAM" id="MobiDB-lite"/>
    </source>
</evidence>
<evidence type="ECO:0000313" key="2">
    <source>
        <dbReference type="Proteomes" id="UP000887540"/>
    </source>
</evidence>
<accession>A0A914E333</accession>
<sequence length="368" mass="41754">MNKLSRQILKSTTVHEEWSAEYISSQDEETIIKSLLGILEEQQVSASELTKEQWDSVFWQDHFTRPDIQTEFCESVFKYDQSTQHFKYSSDKANEFKQNLIEKKGKSSGKSVSGEGGFDFLGIICNSNKIKLFILFIALSVSGGSNRQNSENSESVNQHETKTKESFSKDELVALLKQNKMDVKWTGEKFTPKALNLYRVNIRALLSKGEILYKRVVKTTLPVIQKIEFQPEAIGNGDVLTVPSIYEEMRILKEENKRSSKLLENALLEKIEGVNAKLIVYYRQLSIVENRCFNLGPDAQNGVNINWSSLYKASGSIDTRGNCVILYDGDFCTGIFVKFDETCSNGCCHNFPLCNPPFVNKAKSYKSC</sequence>
<dbReference type="WBParaSite" id="ACRNAN_scaffold5489.g28568.t1">
    <property type="protein sequence ID" value="ACRNAN_scaffold5489.g28568.t1"/>
    <property type="gene ID" value="ACRNAN_scaffold5489.g28568"/>
</dbReference>
<protein>
    <submittedName>
        <fullName evidence="3">Uncharacterized protein</fullName>
    </submittedName>
</protein>